<dbReference type="AlphaFoldDB" id="A0A8J4H4P4"/>
<dbReference type="EMBL" id="BOVK01000028">
    <property type="protein sequence ID" value="GIQ69451.1"/>
    <property type="molecule type" value="Genomic_DNA"/>
</dbReference>
<organism evidence="2 3">
    <name type="scientific">Xylanibacillus composti</name>
    <dbReference type="NCBI Taxonomy" id="1572762"/>
    <lineage>
        <taxon>Bacteria</taxon>
        <taxon>Bacillati</taxon>
        <taxon>Bacillota</taxon>
        <taxon>Bacilli</taxon>
        <taxon>Bacillales</taxon>
        <taxon>Paenibacillaceae</taxon>
        <taxon>Xylanibacillus</taxon>
    </lineage>
</organism>
<keyword evidence="3" id="KW-1185">Reference proteome</keyword>
<feature type="compositionally biased region" description="Basic and acidic residues" evidence="1">
    <location>
        <begin position="1"/>
        <end position="12"/>
    </location>
</feature>
<evidence type="ECO:0000256" key="1">
    <source>
        <dbReference type="SAM" id="MobiDB-lite"/>
    </source>
</evidence>
<comment type="caution">
    <text evidence="2">The sequence shown here is derived from an EMBL/GenBank/DDBJ whole genome shotgun (WGS) entry which is preliminary data.</text>
</comment>
<dbReference type="RefSeq" id="WP_213412254.1">
    <property type="nucleotide sequence ID" value="NZ_BOVK01000028.1"/>
</dbReference>
<feature type="region of interest" description="Disordered" evidence="1">
    <location>
        <begin position="1"/>
        <end position="42"/>
    </location>
</feature>
<gene>
    <name evidence="2" type="ORF">XYCOK13_22750</name>
</gene>
<evidence type="ECO:0000313" key="2">
    <source>
        <dbReference type="EMBL" id="GIQ69451.1"/>
    </source>
</evidence>
<evidence type="ECO:0000313" key="3">
    <source>
        <dbReference type="Proteomes" id="UP000677918"/>
    </source>
</evidence>
<dbReference type="Proteomes" id="UP000677918">
    <property type="component" value="Unassembled WGS sequence"/>
</dbReference>
<name>A0A8J4H4P4_9BACL</name>
<feature type="compositionally biased region" description="Polar residues" evidence="1">
    <location>
        <begin position="13"/>
        <end position="25"/>
    </location>
</feature>
<protein>
    <submittedName>
        <fullName evidence="2">Uncharacterized protein</fullName>
    </submittedName>
</protein>
<accession>A0A8J4H4P4</accession>
<reference evidence="2" key="1">
    <citation type="submission" date="2021-04" db="EMBL/GenBank/DDBJ databases">
        <title>Draft genome sequence of Xylanibacillus composti strain K13.</title>
        <authorList>
            <person name="Uke A."/>
            <person name="Chhe C."/>
            <person name="Baramee S."/>
            <person name="Kosugi A."/>
        </authorList>
    </citation>
    <scope>NUCLEOTIDE SEQUENCE</scope>
    <source>
        <strain evidence="2">K13</strain>
    </source>
</reference>
<sequence length="77" mass="8907">MEKNRLTREQARENNGTAEGTQPVISWSKEESAEGGGQRSKKFQMTRMTFTVYRFHINRHDDKDDPEAAGVLVKPRR</sequence>
<proteinExistence type="predicted"/>